<keyword evidence="3" id="KW-1185">Reference proteome</keyword>
<gene>
    <name evidence="2" type="ORF">LX32DRAFT_368255</name>
</gene>
<protein>
    <submittedName>
        <fullName evidence="2">Uncharacterized protein</fullName>
    </submittedName>
</protein>
<keyword evidence="1" id="KW-1133">Transmembrane helix</keyword>
<name>A0AAD9M782_9PEZI</name>
<feature type="transmembrane region" description="Helical" evidence="1">
    <location>
        <begin position="28"/>
        <end position="49"/>
    </location>
</feature>
<keyword evidence="1" id="KW-0472">Membrane</keyword>
<keyword evidence="1" id="KW-0812">Transmembrane</keyword>
<evidence type="ECO:0000313" key="2">
    <source>
        <dbReference type="EMBL" id="KAK2034572.1"/>
    </source>
</evidence>
<sequence>MWRRGHRCRTTTYPERTRKTPREFCSELSANLPIYLPLCIYIPIVAYSFSRVPHHRPSTALFEQTILHRTLLPARQQRGGGVRVIGRPEQWDFLNSSPSFGIYPCSQITPLPPLLRVDPEDFLTGLRNFSAVARLRRERDSRAVGGKKRRRRTKNTCVVTASLITRACKIDRSVVNDRWGRLPVLERLSKSKPTYPN</sequence>
<dbReference type="EMBL" id="MU842813">
    <property type="protein sequence ID" value="KAK2034572.1"/>
    <property type="molecule type" value="Genomic_DNA"/>
</dbReference>
<dbReference type="Proteomes" id="UP001232148">
    <property type="component" value="Unassembled WGS sequence"/>
</dbReference>
<evidence type="ECO:0000313" key="3">
    <source>
        <dbReference type="Proteomes" id="UP001232148"/>
    </source>
</evidence>
<comment type="caution">
    <text evidence="2">The sequence shown here is derived from an EMBL/GenBank/DDBJ whole genome shotgun (WGS) entry which is preliminary data.</text>
</comment>
<reference evidence="2" key="1">
    <citation type="submission" date="2021-06" db="EMBL/GenBank/DDBJ databases">
        <title>Comparative genomics, transcriptomics and evolutionary studies reveal genomic signatures of adaptation to plant cell wall in hemibiotrophic fungi.</title>
        <authorList>
            <consortium name="DOE Joint Genome Institute"/>
            <person name="Baroncelli R."/>
            <person name="Diaz J.F."/>
            <person name="Benocci T."/>
            <person name="Peng M."/>
            <person name="Battaglia E."/>
            <person name="Haridas S."/>
            <person name="Andreopoulos W."/>
            <person name="Labutti K."/>
            <person name="Pangilinan J."/>
            <person name="Floch G.L."/>
            <person name="Makela M.R."/>
            <person name="Henrissat B."/>
            <person name="Grigoriev I.V."/>
            <person name="Crouch J.A."/>
            <person name="De Vries R.P."/>
            <person name="Sukno S.A."/>
            <person name="Thon M.R."/>
        </authorList>
    </citation>
    <scope>NUCLEOTIDE SEQUENCE</scope>
    <source>
        <strain evidence="2">MAFF235873</strain>
    </source>
</reference>
<proteinExistence type="predicted"/>
<organism evidence="2 3">
    <name type="scientific">Colletotrichum zoysiae</name>
    <dbReference type="NCBI Taxonomy" id="1216348"/>
    <lineage>
        <taxon>Eukaryota</taxon>
        <taxon>Fungi</taxon>
        <taxon>Dikarya</taxon>
        <taxon>Ascomycota</taxon>
        <taxon>Pezizomycotina</taxon>
        <taxon>Sordariomycetes</taxon>
        <taxon>Hypocreomycetidae</taxon>
        <taxon>Glomerellales</taxon>
        <taxon>Glomerellaceae</taxon>
        <taxon>Colletotrichum</taxon>
        <taxon>Colletotrichum graminicola species complex</taxon>
    </lineage>
</organism>
<accession>A0AAD9M782</accession>
<dbReference type="AlphaFoldDB" id="A0AAD9M782"/>
<evidence type="ECO:0000256" key="1">
    <source>
        <dbReference type="SAM" id="Phobius"/>
    </source>
</evidence>